<dbReference type="EMBL" id="MH540083">
    <property type="protein sequence ID" value="AXF42093.1"/>
    <property type="molecule type" value="Genomic_DNA"/>
</dbReference>
<reference evidence="1" key="1">
    <citation type="submission" date="2018-06" db="EMBL/GenBank/DDBJ databases">
        <authorList>
            <person name="Zhirakovskaya E."/>
        </authorList>
    </citation>
    <scope>NUCLEOTIDE SEQUENCE [LARGE SCALE GENOMIC DNA]</scope>
</reference>
<proteinExistence type="predicted"/>
<evidence type="ECO:0000313" key="2">
    <source>
        <dbReference type="Proteomes" id="UP000255828"/>
    </source>
</evidence>
<dbReference type="Proteomes" id="UP000255828">
    <property type="component" value="Segment"/>
</dbReference>
<keyword evidence="2" id="KW-1185">Reference proteome</keyword>
<dbReference type="InterPro" id="IPR033767">
    <property type="entry name" value="Tail_Gp11"/>
</dbReference>
<name>A0A345AYB3_9CAUD</name>
<protein>
    <submittedName>
        <fullName evidence="1">Tail tubular protein A</fullName>
    </submittedName>
</protein>
<sequence>MATPTTIDLDTELSAVNSILGSIGQSPVTSLNFTNPEIEFIYNLLKESNVEVQSEGWVYNREDHYPFTPDNNGNISIPSNVLRMDVCEEEVYRSSDVVKRDGKLYNKLEHTYKFDKKIDMNVVWLFPFEDLPQPFKRLIVAKASVRAATQLVSNPTLVQLLGQQEAYARAIVTEYECNQGDHNFLGMGHDQGYRSYEPFRGLRR</sequence>
<dbReference type="Pfam" id="PF17212">
    <property type="entry name" value="Tube"/>
    <property type="match status" value="1"/>
</dbReference>
<organism evidence="1">
    <name type="scientific">Synechococcus T7-like phage S-TIP37</name>
    <dbReference type="NCBI Taxonomy" id="1332145"/>
    <lineage>
        <taxon>Viruses</taxon>
        <taxon>Duplodnaviria</taxon>
        <taxon>Heunggongvirae</taxon>
        <taxon>Uroviricota</taxon>
        <taxon>Caudoviricetes</taxon>
        <taxon>Autographivirales</taxon>
        <taxon>Sechaudvirinae</taxon>
        <taxon>Igirivirus</taxon>
        <taxon>Igirivirus STIP37</taxon>
    </lineage>
</organism>
<evidence type="ECO:0000313" key="1">
    <source>
        <dbReference type="EMBL" id="AXF42093.1"/>
    </source>
</evidence>
<accession>A0A345AYB3</accession>
<gene>
    <name evidence="1" type="ORF">STIP37_33</name>
</gene>